<proteinExistence type="predicted"/>
<keyword evidence="5 6" id="KW-0472">Membrane</keyword>
<evidence type="ECO:0000256" key="6">
    <source>
        <dbReference type="SAM" id="Phobius"/>
    </source>
</evidence>
<protein>
    <submittedName>
        <fullName evidence="7">Amino acid permease</fullName>
    </submittedName>
</protein>
<feature type="transmembrane region" description="Helical" evidence="6">
    <location>
        <begin position="133"/>
        <end position="152"/>
    </location>
</feature>
<sequence length="464" mass="49639">MSKKNLLDDQDNKLKRELGLGAATAIVVGNMIGSGVFMAPATLAAQSNPKTSILAWVITAIGSILIALSFANLGSKMPKTGGPIEYTRAAFGDFAGFLIAWTYWIGAWVGNAAIITAFMSYFTHFVPAADKPLIAFLVTSAILWFFTIINILGVKEAGIVSIITTVLKIVPLIVFIIIAAINFNPDYLKTVSDAKVSGMDTLSAAVAVTLWAFVGLESATIPAGEIKNPEKNIRKSTIYGILLTAVIYIIISVVAMGAMDQATLAGSKAPLADIINAATGGTWGGNFIAIGAVISTLGATSGWVLTTARSGFAGAEDNLFPRIFGKVHSKYKTPIASLIISGICANLLLILNYVGSLRSAFDFMILLATLAFLPAYTFSAAAEIVLLKKKAKEFNIWNFLKNSFISLIAFAYSVYAIYGTGAEVVMYGFILMLIGIPFYVYMMLQNNKQEQLIVNMNNNSDFKA</sequence>
<reference evidence="7 8" key="1">
    <citation type="journal article" date="2024" name="Int. J. Syst. Evol. Microbiol.">
        <title>Clostridium omnivorum sp. nov., isolated from anoxic soil under the treatment of reductive soil disinfestation.</title>
        <authorList>
            <person name="Ueki A."/>
            <person name="Tonouchi A."/>
            <person name="Kaku N."/>
            <person name="Honma S."/>
            <person name="Ueki K."/>
        </authorList>
    </citation>
    <scope>NUCLEOTIDE SEQUENCE [LARGE SCALE GENOMIC DNA]</scope>
    <source>
        <strain evidence="7 8">E14</strain>
    </source>
</reference>
<feature type="transmembrane region" description="Helical" evidence="6">
    <location>
        <begin position="424"/>
        <end position="444"/>
    </location>
</feature>
<keyword evidence="8" id="KW-1185">Reference proteome</keyword>
<dbReference type="InterPro" id="IPR050367">
    <property type="entry name" value="APC_superfamily"/>
</dbReference>
<evidence type="ECO:0000256" key="1">
    <source>
        <dbReference type="ARBA" id="ARBA00004651"/>
    </source>
</evidence>
<feature type="transmembrane region" description="Helical" evidence="6">
    <location>
        <begin position="399"/>
        <end position="418"/>
    </location>
</feature>
<evidence type="ECO:0000313" key="7">
    <source>
        <dbReference type="EMBL" id="GLC32790.1"/>
    </source>
</evidence>
<dbReference type="Proteomes" id="UP001208567">
    <property type="component" value="Unassembled WGS sequence"/>
</dbReference>
<evidence type="ECO:0000256" key="2">
    <source>
        <dbReference type="ARBA" id="ARBA00022475"/>
    </source>
</evidence>
<feature type="transmembrane region" description="Helical" evidence="6">
    <location>
        <begin position="20"/>
        <end position="41"/>
    </location>
</feature>
<evidence type="ECO:0000256" key="4">
    <source>
        <dbReference type="ARBA" id="ARBA00022989"/>
    </source>
</evidence>
<dbReference type="PANTHER" id="PTHR42770">
    <property type="entry name" value="AMINO ACID TRANSPORTER-RELATED"/>
    <property type="match status" value="1"/>
</dbReference>
<accession>A0ABQ5NC01</accession>
<keyword evidence="4 6" id="KW-1133">Transmembrane helix</keyword>
<name>A0ABQ5NC01_9CLOT</name>
<comment type="subcellular location">
    <subcellularLocation>
        <location evidence="1">Cell membrane</location>
        <topology evidence="1">Multi-pass membrane protein</topology>
    </subcellularLocation>
</comment>
<feature type="transmembrane region" description="Helical" evidence="6">
    <location>
        <begin position="94"/>
        <end position="121"/>
    </location>
</feature>
<feature type="transmembrane region" description="Helical" evidence="6">
    <location>
        <begin position="201"/>
        <end position="224"/>
    </location>
</feature>
<dbReference type="RefSeq" id="WP_264852098.1">
    <property type="nucleotide sequence ID" value="NZ_BRXR01000001.1"/>
</dbReference>
<evidence type="ECO:0000256" key="3">
    <source>
        <dbReference type="ARBA" id="ARBA00022692"/>
    </source>
</evidence>
<feature type="transmembrane region" description="Helical" evidence="6">
    <location>
        <begin position="159"/>
        <end position="181"/>
    </location>
</feature>
<keyword evidence="2" id="KW-1003">Cell membrane</keyword>
<gene>
    <name evidence="7" type="ORF">bsdE14_42000</name>
</gene>
<evidence type="ECO:0000313" key="8">
    <source>
        <dbReference type="Proteomes" id="UP001208567"/>
    </source>
</evidence>
<keyword evidence="3 6" id="KW-0812">Transmembrane</keyword>
<feature type="transmembrane region" description="Helical" evidence="6">
    <location>
        <begin position="236"/>
        <end position="259"/>
    </location>
</feature>
<evidence type="ECO:0000256" key="5">
    <source>
        <dbReference type="ARBA" id="ARBA00023136"/>
    </source>
</evidence>
<dbReference type="PANTHER" id="PTHR42770:SF18">
    <property type="entry name" value="ARGININE_AGMATINE ANTIPORTER"/>
    <property type="match status" value="1"/>
</dbReference>
<dbReference type="Gene3D" id="1.20.1740.10">
    <property type="entry name" value="Amino acid/polyamine transporter I"/>
    <property type="match status" value="1"/>
</dbReference>
<comment type="caution">
    <text evidence="7">The sequence shown here is derived from an EMBL/GenBank/DDBJ whole genome shotgun (WGS) entry which is preliminary data.</text>
</comment>
<dbReference type="PIRSF" id="PIRSF006060">
    <property type="entry name" value="AA_transporter"/>
    <property type="match status" value="1"/>
</dbReference>
<feature type="transmembrane region" description="Helical" evidence="6">
    <location>
        <begin position="53"/>
        <end position="73"/>
    </location>
</feature>
<feature type="transmembrane region" description="Helical" evidence="6">
    <location>
        <begin position="363"/>
        <end position="387"/>
    </location>
</feature>
<dbReference type="InterPro" id="IPR002293">
    <property type="entry name" value="AA/rel_permease1"/>
</dbReference>
<feature type="transmembrane region" description="Helical" evidence="6">
    <location>
        <begin position="287"/>
        <end position="312"/>
    </location>
</feature>
<feature type="transmembrane region" description="Helical" evidence="6">
    <location>
        <begin position="333"/>
        <end position="351"/>
    </location>
</feature>
<dbReference type="Pfam" id="PF13520">
    <property type="entry name" value="AA_permease_2"/>
    <property type="match status" value="1"/>
</dbReference>
<organism evidence="7 8">
    <name type="scientific">Clostridium omnivorum</name>
    <dbReference type="NCBI Taxonomy" id="1604902"/>
    <lineage>
        <taxon>Bacteria</taxon>
        <taxon>Bacillati</taxon>
        <taxon>Bacillota</taxon>
        <taxon>Clostridia</taxon>
        <taxon>Eubacteriales</taxon>
        <taxon>Clostridiaceae</taxon>
        <taxon>Clostridium</taxon>
    </lineage>
</organism>
<dbReference type="EMBL" id="BRXR01000001">
    <property type="protein sequence ID" value="GLC32790.1"/>
    <property type="molecule type" value="Genomic_DNA"/>
</dbReference>